<reference evidence="1" key="1">
    <citation type="journal article" date="2014" name="Nat. Commun.">
        <title>The tobacco genome sequence and its comparison with those of tomato and potato.</title>
        <authorList>
            <person name="Sierro N."/>
            <person name="Battey J.N."/>
            <person name="Ouadi S."/>
            <person name="Bakaher N."/>
            <person name="Bovet L."/>
            <person name="Willig A."/>
            <person name="Goepfert S."/>
            <person name="Peitsch M.C."/>
            <person name="Ivanov N.V."/>
        </authorList>
    </citation>
    <scope>NUCLEOTIDE SEQUENCE [LARGE SCALE GENOMIC DNA]</scope>
</reference>
<keyword evidence="1" id="KW-1185">Reference proteome</keyword>
<sequence>MENQANKHRSDRQFKERDWVYVKIQPYRQVTMSGGQFSKLSAKYYGPYQVLQKIGNVAYKLSLPSQLLLHPTFHVSQLKKCYELPKTTSHPLIVELSSPCFPEPYKILERRMIQKGNKAVAQVLVQWDQLPPDRAIWQDYSALETRFPLFLR</sequence>
<evidence type="ECO:0000313" key="2">
    <source>
        <dbReference type="RefSeq" id="XP_075088253.1"/>
    </source>
</evidence>
<proteinExistence type="predicted"/>
<evidence type="ECO:0000313" key="1">
    <source>
        <dbReference type="Proteomes" id="UP000790787"/>
    </source>
</evidence>
<dbReference type="Proteomes" id="UP000790787">
    <property type="component" value="Chromosome 16"/>
</dbReference>
<name>A0AC58STG4_TOBAC</name>
<organism evidence="1 2">
    <name type="scientific">Nicotiana tabacum</name>
    <name type="common">Common tobacco</name>
    <dbReference type="NCBI Taxonomy" id="4097"/>
    <lineage>
        <taxon>Eukaryota</taxon>
        <taxon>Viridiplantae</taxon>
        <taxon>Streptophyta</taxon>
        <taxon>Embryophyta</taxon>
        <taxon>Tracheophyta</taxon>
        <taxon>Spermatophyta</taxon>
        <taxon>Magnoliopsida</taxon>
        <taxon>eudicotyledons</taxon>
        <taxon>Gunneridae</taxon>
        <taxon>Pentapetalae</taxon>
        <taxon>asterids</taxon>
        <taxon>lamiids</taxon>
        <taxon>Solanales</taxon>
        <taxon>Solanaceae</taxon>
        <taxon>Nicotianoideae</taxon>
        <taxon>Nicotianeae</taxon>
        <taxon>Nicotiana</taxon>
    </lineage>
</organism>
<dbReference type="RefSeq" id="XP_075088253.1">
    <property type="nucleotide sequence ID" value="XM_075232152.1"/>
</dbReference>
<accession>A0AC58STG4</accession>
<gene>
    <name evidence="2" type="primary">LOC142170277</name>
</gene>
<protein>
    <submittedName>
        <fullName evidence="2">Uncharacterized protein LOC142170277</fullName>
    </submittedName>
</protein>
<reference evidence="2" key="2">
    <citation type="submission" date="2025-08" db="UniProtKB">
        <authorList>
            <consortium name="RefSeq"/>
        </authorList>
    </citation>
    <scope>IDENTIFICATION</scope>
    <source>
        <tissue evidence="2">Leaf</tissue>
    </source>
</reference>